<dbReference type="EMBL" id="CM037155">
    <property type="protein sequence ID" value="KAH7845365.1"/>
    <property type="molecule type" value="Genomic_DNA"/>
</dbReference>
<gene>
    <name evidence="1" type="ORF">Vadar_001229</name>
</gene>
<reference evidence="1 2" key="1">
    <citation type="journal article" date="2021" name="Hortic Res">
        <title>High-quality reference genome and annotation aids understanding of berry development for evergreen blueberry (Vaccinium darrowii).</title>
        <authorList>
            <person name="Yu J."/>
            <person name="Hulse-Kemp A.M."/>
            <person name="Babiker E."/>
            <person name="Staton M."/>
        </authorList>
    </citation>
    <scope>NUCLEOTIDE SEQUENCE [LARGE SCALE GENOMIC DNA]</scope>
    <source>
        <strain evidence="2">cv. NJ 8807/NJ 8810</strain>
        <tissue evidence="1">Young leaf</tissue>
    </source>
</reference>
<accession>A0ACB7XX98</accession>
<name>A0ACB7XX98_9ERIC</name>
<dbReference type="Proteomes" id="UP000828048">
    <property type="component" value="Chromosome 5"/>
</dbReference>
<proteinExistence type="predicted"/>
<comment type="caution">
    <text evidence="1">The sequence shown here is derived from an EMBL/GenBank/DDBJ whole genome shotgun (WGS) entry which is preliminary data.</text>
</comment>
<keyword evidence="2" id="KW-1185">Reference proteome</keyword>
<evidence type="ECO:0000313" key="2">
    <source>
        <dbReference type="Proteomes" id="UP000828048"/>
    </source>
</evidence>
<evidence type="ECO:0000313" key="1">
    <source>
        <dbReference type="EMBL" id="KAH7845365.1"/>
    </source>
</evidence>
<protein>
    <submittedName>
        <fullName evidence="1">Uncharacterized protein</fullName>
    </submittedName>
</protein>
<sequence>MGVRFGFGKGGYAQKLLRSRFSNLNVILREGFVVVPIMRFECGAKVEVMSKKDVLISWKSAEIISGNGRTYIVMYDCYPGSTSEMAVERVPRKAIRPCPPHVEGVGSWVAGDVVEVLESFSWKIATISKVLDRDYYLVRLLGVPQEFRVHKSNTRVRQSWEESKWVVIGKGRGSCKEVKSMQKTSFQMLQATTKIKLQGLEDCFAAQDNGGQQSHMVSSRTLKRASPYCSSPIDAYTGHARKVRAMETDGRSQRFVPSFLREKGRSWRHASLASKDSLFLRLAISSTRCSVPLITVVTLCSELMNLLSSFCNAAL</sequence>
<organism evidence="1 2">
    <name type="scientific">Vaccinium darrowii</name>
    <dbReference type="NCBI Taxonomy" id="229202"/>
    <lineage>
        <taxon>Eukaryota</taxon>
        <taxon>Viridiplantae</taxon>
        <taxon>Streptophyta</taxon>
        <taxon>Embryophyta</taxon>
        <taxon>Tracheophyta</taxon>
        <taxon>Spermatophyta</taxon>
        <taxon>Magnoliopsida</taxon>
        <taxon>eudicotyledons</taxon>
        <taxon>Gunneridae</taxon>
        <taxon>Pentapetalae</taxon>
        <taxon>asterids</taxon>
        <taxon>Ericales</taxon>
        <taxon>Ericaceae</taxon>
        <taxon>Vaccinioideae</taxon>
        <taxon>Vaccinieae</taxon>
        <taxon>Vaccinium</taxon>
    </lineage>
</organism>